<dbReference type="Pfam" id="PF10276">
    <property type="entry name" value="zf-CHCC"/>
    <property type="match status" value="1"/>
</dbReference>
<dbReference type="PANTHER" id="PTHR13156">
    <property type="entry name" value="NADH-UBIQUINONE OXIDOREDUCTASE 13 KD-A SUBUNIT"/>
    <property type="match status" value="1"/>
</dbReference>
<dbReference type="InterPro" id="IPR019401">
    <property type="entry name" value="Znf_CHCC"/>
</dbReference>
<dbReference type="OrthoDB" id="307899at2759"/>
<dbReference type="Gramene" id="GBG70553">
    <property type="protein sequence ID" value="GBG70553"/>
    <property type="gene ID" value="CBR_g6679"/>
</dbReference>
<feature type="domain" description="Zinc finger CHCC-type" evidence="1">
    <location>
        <begin position="108"/>
        <end position="138"/>
    </location>
</feature>
<name>A0A388KKR4_CHABU</name>
<dbReference type="AlphaFoldDB" id="A0A388KKR4"/>
<evidence type="ECO:0000313" key="3">
    <source>
        <dbReference type="Proteomes" id="UP000265515"/>
    </source>
</evidence>
<dbReference type="PANTHER" id="PTHR13156:SF0">
    <property type="entry name" value="NADH DEHYDROGENASE [UBIQUINONE] IRON-SULFUR PROTEIN 6, MITOCHONDRIAL"/>
    <property type="match status" value="1"/>
</dbReference>
<accession>A0A388KKR4</accession>
<dbReference type="STRING" id="69332.A0A388KKR4"/>
<evidence type="ECO:0000313" key="2">
    <source>
        <dbReference type="EMBL" id="GBG70553.1"/>
    </source>
</evidence>
<keyword evidence="3" id="KW-1185">Reference proteome</keyword>
<protein>
    <recommendedName>
        <fullName evidence="1">Zinc finger CHCC-type domain-containing protein</fullName>
    </recommendedName>
</protein>
<gene>
    <name evidence="2" type="ORF">CBR_g6679</name>
</gene>
<comment type="caution">
    <text evidence="2">The sequence shown here is derived from an EMBL/GenBank/DDBJ whole genome shotgun (WGS) entry which is preliminary data.</text>
</comment>
<dbReference type="GO" id="GO:0005739">
    <property type="term" value="C:mitochondrion"/>
    <property type="evidence" value="ECO:0007669"/>
    <property type="project" value="GOC"/>
</dbReference>
<dbReference type="GO" id="GO:0006120">
    <property type="term" value="P:mitochondrial electron transport, NADH to ubiquinone"/>
    <property type="evidence" value="ECO:0007669"/>
    <property type="project" value="TreeGrafter"/>
</dbReference>
<proteinExistence type="predicted"/>
<sequence>MSRVSRFTVGCARAIARSARADVAATSSRAGVIGFACESPRVWDCVARSAREMQLGWFPRSVFTASDHTSKWMPVAFVFGCFFFSRCTNILIACGHHLCPDAFKFLADGKDPALGHPVEYINLDSAEPAVCKYCGLRYVQKDHH</sequence>
<dbReference type="Proteomes" id="UP000265515">
    <property type="component" value="Unassembled WGS sequence"/>
</dbReference>
<dbReference type="EMBL" id="BFEA01000132">
    <property type="protein sequence ID" value="GBG70553.1"/>
    <property type="molecule type" value="Genomic_DNA"/>
</dbReference>
<dbReference type="Gene3D" id="2.60.260.40">
    <property type="entry name" value="q5lls5 like domains"/>
    <property type="match status" value="1"/>
</dbReference>
<reference evidence="2 3" key="1">
    <citation type="journal article" date="2018" name="Cell">
        <title>The Chara Genome: Secondary Complexity and Implications for Plant Terrestrialization.</title>
        <authorList>
            <person name="Nishiyama T."/>
            <person name="Sakayama H."/>
            <person name="Vries J.D."/>
            <person name="Buschmann H."/>
            <person name="Saint-Marcoux D."/>
            <person name="Ullrich K.K."/>
            <person name="Haas F.B."/>
            <person name="Vanderstraeten L."/>
            <person name="Becker D."/>
            <person name="Lang D."/>
            <person name="Vosolsobe S."/>
            <person name="Rombauts S."/>
            <person name="Wilhelmsson P.K.I."/>
            <person name="Janitza P."/>
            <person name="Kern R."/>
            <person name="Heyl A."/>
            <person name="Rumpler F."/>
            <person name="Villalobos L.I.A.C."/>
            <person name="Clay J.M."/>
            <person name="Skokan R."/>
            <person name="Toyoda A."/>
            <person name="Suzuki Y."/>
            <person name="Kagoshima H."/>
            <person name="Schijlen E."/>
            <person name="Tajeshwar N."/>
            <person name="Catarino B."/>
            <person name="Hetherington A.J."/>
            <person name="Saltykova A."/>
            <person name="Bonnot C."/>
            <person name="Breuninger H."/>
            <person name="Symeonidi A."/>
            <person name="Radhakrishnan G.V."/>
            <person name="Van Nieuwerburgh F."/>
            <person name="Deforce D."/>
            <person name="Chang C."/>
            <person name="Karol K.G."/>
            <person name="Hedrich R."/>
            <person name="Ulvskov P."/>
            <person name="Glockner G."/>
            <person name="Delwiche C.F."/>
            <person name="Petrasek J."/>
            <person name="Van de Peer Y."/>
            <person name="Friml J."/>
            <person name="Beilby M."/>
            <person name="Dolan L."/>
            <person name="Kohara Y."/>
            <person name="Sugano S."/>
            <person name="Fujiyama A."/>
            <person name="Delaux P.-M."/>
            <person name="Quint M."/>
            <person name="TheiBen G."/>
            <person name="Hagemann M."/>
            <person name="Harholt J."/>
            <person name="Dunand C."/>
            <person name="Zachgo S."/>
            <person name="Langdale J."/>
            <person name="Maumus F."/>
            <person name="Straeten D.V.D."/>
            <person name="Gould S.B."/>
            <person name="Rensing S.A."/>
        </authorList>
    </citation>
    <scope>NUCLEOTIDE SEQUENCE [LARGE SCALE GENOMIC DNA]</scope>
    <source>
        <strain evidence="2 3">S276</strain>
    </source>
</reference>
<evidence type="ECO:0000259" key="1">
    <source>
        <dbReference type="Pfam" id="PF10276"/>
    </source>
</evidence>
<organism evidence="2 3">
    <name type="scientific">Chara braunii</name>
    <name type="common">Braun's stonewort</name>
    <dbReference type="NCBI Taxonomy" id="69332"/>
    <lineage>
        <taxon>Eukaryota</taxon>
        <taxon>Viridiplantae</taxon>
        <taxon>Streptophyta</taxon>
        <taxon>Charophyceae</taxon>
        <taxon>Charales</taxon>
        <taxon>Characeae</taxon>
        <taxon>Chara</taxon>
    </lineage>
</organism>